<dbReference type="InterPro" id="IPR036457">
    <property type="entry name" value="PPM-type-like_dom_sf"/>
</dbReference>
<dbReference type="CDD" id="cd00143">
    <property type="entry name" value="PP2Cc"/>
    <property type="match status" value="1"/>
</dbReference>
<dbReference type="PANTHER" id="PTHR13832:SF860">
    <property type="entry name" value="PROTEIN PHOSPHATASE PHPP"/>
    <property type="match status" value="1"/>
</dbReference>
<dbReference type="PANTHER" id="PTHR13832">
    <property type="entry name" value="PROTEIN PHOSPHATASE 2C"/>
    <property type="match status" value="1"/>
</dbReference>
<dbReference type="KEGG" id="nja:NSJP_2662"/>
<dbReference type="RefSeq" id="WP_080887159.1">
    <property type="nucleotide sequence ID" value="NZ_LT828648.1"/>
</dbReference>
<evidence type="ECO:0000259" key="1">
    <source>
        <dbReference type="PROSITE" id="PS51746"/>
    </source>
</evidence>
<dbReference type="NCBIfam" id="NF033484">
    <property type="entry name" value="Stp1_PP2C_phos"/>
    <property type="match status" value="1"/>
</dbReference>
<protein>
    <recommendedName>
        <fullName evidence="1">PPM-type phosphatase domain-containing protein</fullName>
    </recommendedName>
</protein>
<accession>A0A1W1I7I9</accession>
<dbReference type="EMBL" id="LT828648">
    <property type="protein sequence ID" value="SLM48829.1"/>
    <property type="molecule type" value="Genomic_DNA"/>
</dbReference>
<evidence type="ECO:0000313" key="2">
    <source>
        <dbReference type="EMBL" id="SLM48829.1"/>
    </source>
</evidence>
<dbReference type="STRING" id="1325564.NSJP_2662"/>
<dbReference type="SMART" id="SM00332">
    <property type="entry name" value="PP2Cc"/>
    <property type="match status" value="1"/>
</dbReference>
<proteinExistence type="predicted"/>
<feature type="domain" description="PPM-type phosphatase" evidence="1">
    <location>
        <begin position="9"/>
        <end position="251"/>
    </location>
</feature>
<dbReference type="Gene3D" id="3.60.40.10">
    <property type="entry name" value="PPM-type phosphatase domain"/>
    <property type="match status" value="1"/>
</dbReference>
<keyword evidence="3" id="KW-1185">Reference proteome</keyword>
<evidence type="ECO:0000313" key="3">
    <source>
        <dbReference type="Proteomes" id="UP000192042"/>
    </source>
</evidence>
<dbReference type="Pfam" id="PF13672">
    <property type="entry name" value="PP2C_2"/>
    <property type="match status" value="1"/>
</dbReference>
<dbReference type="AlphaFoldDB" id="A0A1W1I7I9"/>
<reference evidence="2 3" key="1">
    <citation type="submission" date="2017-03" db="EMBL/GenBank/DDBJ databases">
        <authorList>
            <person name="Afonso C.L."/>
            <person name="Miller P.J."/>
            <person name="Scott M.A."/>
            <person name="Spackman E."/>
            <person name="Goraichik I."/>
            <person name="Dimitrov K.M."/>
            <person name="Suarez D.L."/>
            <person name="Swayne D.E."/>
        </authorList>
    </citation>
    <scope>NUCLEOTIDE SEQUENCE [LARGE SCALE GENOMIC DNA]</scope>
    <source>
        <strain evidence="2">Genome sequencing of Nitrospira japonica strain NJ11</strain>
    </source>
</reference>
<organism evidence="2 3">
    <name type="scientific">Nitrospira japonica</name>
    <dbReference type="NCBI Taxonomy" id="1325564"/>
    <lineage>
        <taxon>Bacteria</taxon>
        <taxon>Pseudomonadati</taxon>
        <taxon>Nitrospirota</taxon>
        <taxon>Nitrospiria</taxon>
        <taxon>Nitrospirales</taxon>
        <taxon>Nitrospiraceae</taxon>
        <taxon>Nitrospira</taxon>
    </lineage>
</organism>
<dbReference type="SMART" id="SM00331">
    <property type="entry name" value="PP2C_SIG"/>
    <property type="match status" value="1"/>
</dbReference>
<sequence length="268" mass="29191">MTPPDRWFGAGRTETGYVRTTNQDAFAVLNDRMVWVVADGMGGHPAGDVAARMAVASILQAAESSLLSEHRTTDDSCRMLSEWLIAANREIHEQAQAQPGLTGMGTTIVTMTITGVPTPVVSIAHLGDSRAYLYRAGTLRQLTRDHTLIEKYLRSGLIDEAQSKIHPERHVLTQAVGIERHVTPTTTTIPLQPEDRLLLCTDGLTKMLDDREIAARLSDAEADPSRLRDALIDQALDRGGEDNVTVIVCMRVEATGGHRAIDNTVSGM</sequence>
<dbReference type="PROSITE" id="PS51746">
    <property type="entry name" value="PPM_2"/>
    <property type="match status" value="1"/>
</dbReference>
<dbReference type="Proteomes" id="UP000192042">
    <property type="component" value="Chromosome I"/>
</dbReference>
<dbReference type="InterPro" id="IPR001932">
    <property type="entry name" value="PPM-type_phosphatase-like_dom"/>
</dbReference>
<gene>
    <name evidence="2" type="ORF">NSJP_2662</name>
</gene>
<dbReference type="GO" id="GO:0004722">
    <property type="term" value="F:protein serine/threonine phosphatase activity"/>
    <property type="evidence" value="ECO:0007669"/>
    <property type="project" value="InterPro"/>
</dbReference>
<name>A0A1W1I7I9_9BACT</name>
<dbReference type="OrthoDB" id="9801841at2"/>
<dbReference type="InterPro" id="IPR015655">
    <property type="entry name" value="PP2C"/>
</dbReference>
<dbReference type="SUPFAM" id="SSF81606">
    <property type="entry name" value="PP2C-like"/>
    <property type="match status" value="1"/>
</dbReference>